<reference evidence="7 8" key="1">
    <citation type="submission" date="2018-01" db="EMBL/GenBank/DDBJ databases">
        <title>Deinococcus koreensis sp. nov., a radiation-resistant bacterium isolated from river water.</title>
        <authorList>
            <person name="Choi A."/>
        </authorList>
    </citation>
    <scope>NUCLEOTIDE SEQUENCE [LARGE SCALE GENOMIC DNA]</scope>
    <source>
        <strain evidence="7 8">SJW1-2</strain>
    </source>
</reference>
<dbReference type="OrthoDB" id="117602at2"/>
<evidence type="ECO:0000256" key="2">
    <source>
        <dbReference type="ARBA" id="ARBA00022692"/>
    </source>
</evidence>
<dbReference type="Pfam" id="PF04932">
    <property type="entry name" value="Wzy_C"/>
    <property type="match status" value="1"/>
</dbReference>
<gene>
    <name evidence="7" type="ORF">CVO96_11205</name>
</gene>
<feature type="transmembrane region" description="Helical" evidence="5">
    <location>
        <begin position="338"/>
        <end position="357"/>
    </location>
</feature>
<comment type="caution">
    <text evidence="7">The sequence shown here is derived from an EMBL/GenBank/DDBJ whole genome shotgun (WGS) entry which is preliminary data.</text>
</comment>
<feature type="transmembrane region" description="Helical" evidence="5">
    <location>
        <begin position="53"/>
        <end position="71"/>
    </location>
</feature>
<sequence length="428" mass="45503">MTSGAPGHAQATAAGASLRSSSLLVLGPLLLTCLFLFSLSWENAVLVSGLGTVGRLLGGLAVLGWLLALLGRGRIAKLTTTLALMLAYLLYTAASYFVRLDLQSSFGTAITSLQLGVIVLLLWDQVRTRQHLIAALVSVVAGAYVGVVLTIVNFLGQQPVRFYERYSGGNFDPNDLGLILSLSVPLAWWTAKQVRLPALRWALLSYPLACLAPLVLTSSRAALIAYAFSLLYVLHDVWFTASFRPAARLGLLAALGLGVWTATQLAPDSVARLSTIGSELTSGNLNDRRDIWEAAWTLAGDSPILGLGVGRFADDLAPYFGQAIVAHNTLITVAVEEGVVGALLFSLYLISLLLGVLQMRGSLRPMWLACLACLAVGTFTLTWNHRKLTWVLPALALCSVRLSRPAALPGAWAGPAAPQHDPAKEGPA</sequence>
<organism evidence="7 8">
    <name type="scientific">Deinococcus koreensis</name>
    <dbReference type="NCBI Taxonomy" id="2054903"/>
    <lineage>
        <taxon>Bacteria</taxon>
        <taxon>Thermotogati</taxon>
        <taxon>Deinococcota</taxon>
        <taxon>Deinococci</taxon>
        <taxon>Deinococcales</taxon>
        <taxon>Deinococcaceae</taxon>
        <taxon>Deinococcus</taxon>
    </lineage>
</organism>
<evidence type="ECO:0000259" key="6">
    <source>
        <dbReference type="Pfam" id="PF04932"/>
    </source>
</evidence>
<evidence type="ECO:0000256" key="5">
    <source>
        <dbReference type="SAM" id="Phobius"/>
    </source>
</evidence>
<accession>A0A2K3UZ92</accession>
<dbReference type="PANTHER" id="PTHR37422">
    <property type="entry name" value="TEICHURONIC ACID BIOSYNTHESIS PROTEIN TUAE"/>
    <property type="match status" value="1"/>
</dbReference>
<feature type="transmembrane region" description="Helical" evidence="5">
    <location>
        <begin position="222"/>
        <end position="239"/>
    </location>
</feature>
<feature type="transmembrane region" description="Helical" evidence="5">
    <location>
        <begin position="78"/>
        <end position="98"/>
    </location>
</feature>
<feature type="transmembrane region" description="Helical" evidence="5">
    <location>
        <begin position="246"/>
        <end position="266"/>
    </location>
</feature>
<keyword evidence="8" id="KW-1185">Reference proteome</keyword>
<protein>
    <recommendedName>
        <fullName evidence="6">O-antigen ligase-related domain-containing protein</fullName>
    </recommendedName>
</protein>
<keyword evidence="2 5" id="KW-0812">Transmembrane</keyword>
<dbReference type="EMBL" id="PPPD01000001">
    <property type="protein sequence ID" value="PNY81866.1"/>
    <property type="molecule type" value="Genomic_DNA"/>
</dbReference>
<dbReference type="InterPro" id="IPR007016">
    <property type="entry name" value="O-antigen_ligase-rel_domated"/>
</dbReference>
<dbReference type="AlphaFoldDB" id="A0A2K3UZ92"/>
<evidence type="ECO:0000256" key="3">
    <source>
        <dbReference type="ARBA" id="ARBA00022989"/>
    </source>
</evidence>
<feature type="transmembrane region" description="Helical" evidence="5">
    <location>
        <begin position="366"/>
        <end position="383"/>
    </location>
</feature>
<dbReference type="RefSeq" id="WP_103312307.1">
    <property type="nucleotide sequence ID" value="NZ_PPPD01000001.1"/>
</dbReference>
<proteinExistence type="predicted"/>
<dbReference type="PANTHER" id="PTHR37422:SF13">
    <property type="entry name" value="LIPOPOLYSACCHARIDE BIOSYNTHESIS PROTEIN PA4999-RELATED"/>
    <property type="match status" value="1"/>
</dbReference>
<evidence type="ECO:0000256" key="1">
    <source>
        <dbReference type="ARBA" id="ARBA00004141"/>
    </source>
</evidence>
<keyword evidence="4 5" id="KW-0472">Membrane</keyword>
<feature type="transmembrane region" description="Helical" evidence="5">
    <location>
        <begin position="23"/>
        <end position="41"/>
    </location>
</feature>
<dbReference type="Proteomes" id="UP000236379">
    <property type="component" value="Unassembled WGS sequence"/>
</dbReference>
<feature type="transmembrane region" description="Helical" evidence="5">
    <location>
        <begin position="132"/>
        <end position="156"/>
    </location>
</feature>
<feature type="transmembrane region" description="Helical" evidence="5">
    <location>
        <begin position="104"/>
        <end position="123"/>
    </location>
</feature>
<keyword evidence="3 5" id="KW-1133">Transmembrane helix</keyword>
<comment type="subcellular location">
    <subcellularLocation>
        <location evidence="1">Membrane</location>
        <topology evidence="1">Multi-pass membrane protein</topology>
    </subcellularLocation>
</comment>
<evidence type="ECO:0000313" key="8">
    <source>
        <dbReference type="Proteomes" id="UP000236379"/>
    </source>
</evidence>
<dbReference type="InterPro" id="IPR051533">
    <property type="entry name" value="WaaL-like"/>
</dbReference>
<evidence type="ECO:0000313" key="7">
    <source>
        <dbReference type="EMBL" id="PNY81866.1"/>
    </source>
</evidence>
<name>A0A2K3UZ92_9DEIO</name>
<evidence type="ECO:0000256" key="4">
    <source>
        <dbReference type="ARBA" id="ARBA00023136"/>
    </source>
</evidence>
<dbReference type="GO" id="GO:0016020">
    <property type="term" value="C:membrane"/>
    <property type="evidence" value="ECO:0007669"/>
    <property type="project" value="UniProtKB-SubCell"/>
</dbReference>
<feature type="domain" description="O-antigen ligase-related" evidence="6">
    <location>
        <begin position="210"/>
        <end position="345"/>
    </location>
</feature>